<protein>
    <submittedName>
        <fullName evidence="3">Kynurenine formamidase</fullName>
    </submittedName>
</protein>
<evidence type="ECO:0000313" key="3">
    <source>
        <dbReference type="EMBL" id="OMJ28640.1"/>
    </source>
</evidence>
<keyword evidence="4" id="KW-1185">Reference proteome</keyword>
<sequence length="311" mass="34862">MEVIEHLNVDYFSGVTEDATRKVDIYVPAPATEDPVDSSLPELLIYIHGGCWRSGDKIDFVKLGRAIAGKAYTNNTNGKKKHLAVAIINYRLSKPNYETNENKHPIQLIDTIKSIEFLISNSKKFGYDGQNIHLVGHSAGGHLSGLICLDPPKSWATDKLPGMEVHTANCIKSIINVAGIFDHGDLVDRYPEYLEFTDQTFGSNAELWNAFSPQYAPFSNVYNDLLSKTLTPEFQYDRGGEPLLHVRNLVFHSLGDELMPVAHSTRYADHIKRLGIDTSVKVDQDYGTHFSALETQEFYELVSSFILNIQI</sequence>
<dbReference type="PANTHER" id="PTHR48081">
    <property type="entry name" value="AB HYDROLASE SUPERFAMILY PROTEIN C4A8.06C"/>
    <property type="match status" value="1"/>
</dbReference>
<keyword evidence="1" id="KW-0378">Hydrolase</keyword>
<evidence type="ECO:0000313" key="4">
    <source>
        <dbReference type="Proteomes" id="UP000187429"/>
    </source>
</evidence>
<evidence type="ECO:0000256" key="1">
    <source>
        <dbReference type="ARBA" id="ARBA00022801"/>
    </source>
</evidence>
<organism evidence="3 4">
    <name type="scientific">Smittium culicis</name>
    <dbReference type="NCBI Taxonomy" id="133412"/>
    <lineage>
        <taxon>Eukaryota</taxon>
        <taxon>Fungi</taxon>
        <taxon>Fungi incertae sedis</taxon>
        <taxon>Zoopagomycota</taxon>
        <taxon>Kickxellomycotina</taxon>
        <taxon>Harpellomycetes</taxon>
        <taxon>Harpellales</taxon>
        <taxon>Legeriomycetaceae</taxon>
        <taxon>Smittium</taxon>
    </lineage>
</organism>
<feature type="domain" description="BD-FAE-like" evidence="2">
    <location>
        <begin position="24"/>
        <end position="187"/>
    </location>
</feature>
<dbReference type="Proteomes" id="UP000187429">
    <property type="component" value="Unassembled WGS sequence"/>
</dbReference>
<dbReference type="InterPro" id="IPR050300">
    <property type="entry name" value="GDXG_lipolytic_enzyme"/>
</dbReference>
<dbReference type="Pfam" id="PF20434">
    <property type="entry name" value="BD-FAE"/>
    <property type="match status" value="1"/>
</dbReference>
<dbReference type="PANTHER" id="PTHR48081:SF33">
    <property type="entry name" value="KYNURENINE FORMAMIDASE"/>
    <property type="match status" value="1"/>
</dbReference>
<proteinExistence type="predicted"/>
<name>A0A1R1YP69_9FUNG</name>
<reference evidence="4" key="1">
    <citation type="submission" date="2017-01" db="EMBL/GenBank/DDBJ databases">
        <authorList>
            <person name="Wang Y."/>
            <person name="White M."/>
            <person name="Kvist S."/>
            <person name="Moncalvo J.-M."/>
        </authorList>
    </citation>
    <scope>NUCLEOTIDE SEQUENCE [LARGE SCALE GENOMIC DNA]</scope>
    <source>
        <strain evidence="4">ID-206-W2</strain>
    </source>
</reference>
<dbReference type="GO" id="GO:0016787">
    <property type="term" value="F:hydrolase activity"/>
    <property type="evidence" value="ECO:0007669"/>
    <property type="project" value="UniProtKB-KW"/>
</dbReference>
<comment type="caution">
    <text evidence="3">The sequence shown here is derived from an EMBL/GenBank/DDBJ whole genome shotgun (WGS) entry which is preliminary data.</text>
</comment>
<dbReference type="InterPro" id="IPR049492">
    <property type="entry name" value="BD-FAE-like_dom"/>
</dbReference>
<dbReference type="InterPro" id="IPR029058">
    <property type="entry name" value="AB_hydrolase_fold"/>
</dbReference>
<evidence type="ECO:0000259" key="2">
    <source>
        <dbReference type="Pfam" id="PF20434"/>
    </source>
</evidence>
<accession>A0A1R1YP69</accession>
<dbReference type="OrthoDB" id="6495301at2759"/>
<dbReference type="Gene3D" id="3.40.50.1820">
    <property type="entry name" value="alpha/beta hydrolase"/>
    <property type="match status" value="1"/>
</dbReference>
<dbReference type="AlphaFoldDB" id="A0A1R1YP69"/>
<gene>
    <name evidence="3" type="ORF">AYI69_g1884</name>
</gene>
<dbReference type="EMBL" id="LSSM01000521">
    <property type="protein sequence ID" value="OMJ28640.1"/>
    <property type="molecule type" value="Genomic_DNA"/>
</dbReference>
<dbReference type="SUPFAM" id="SSF53474">
    <property type="entry name" value="alpha/beta-Hydrolases"/>
    <property type="match status" value="1"/>
</dbReference>